<dbReference type="GO" id="GO:0005829">
    <property type="term" value="C:cytosol"/>
    <property type="evidence" value="ECO:0007669"/>
    <property type="project" value="TreeGrafter"/>
</dbReference>
<dbReference type="PROSITE" id="PS50126">
    <property type="entry name" value="S1"/>
    <property type="match status" value="1"/>
</dbReference>
<keyword evidence="5" id="KW-0694">RNA-binding</keyword>
<organism evidence="9 10">
    <name type="scientific">Raphidocelis subcapitata</name>
    <dbReference type="NCBI Taxonomy" id="307507"/>
    <lineage>
        <taxon>Eukaryota</taxon>
        <taxon>Viridiplantae</taxon>
        <taxon>Chlorophyta</taxon>
        <taxon>core chlorophytes</taxon>
        <taxon>Chlorophyceae</taxon>
        <taxon>CS clade</taxon>
        <taxon>Sphaeropleales</taxon>
        <taxon>Selenastraceae</taxon>
        <taxon>Raphidocelis</taxon>
    </lineage>
</organism>
<accession>A0A2V0P2F0</accession>
<dbReference type="SUPFAM" id="SSF54791">
    <property type="entry name" value="Eukaryotic type KH-domain (KH-domain type I)"/>
    <property type="match status" value="1"/>
</dbReference>
<feature type="compositionally biased region" description="Low complexity" evidence="7">
    <location>
        <begin position="974"/>
        <end position="987"/>
    </location>
</feature>
<dbReference type="PANTHER" id="PTHR11252">
    <property type="entry name" value="POLYRIBONUCLEOTIDE NUCLEOTIDYLTRANSFERASE"/>
    <property type="match status" value="1"/>
</dbReference>
<dbReference type="InterPro" id="IPR036345">
    <property type="entry name" value="ExoRNase_PH_dom2_sf"/>
</dbReference>
<dbReference type="InterPro" id="IPR012162">
    <property type="entry name" value="PNPase"/>
</dbReference>
<dbReference type="Pfam" id="PF00575">
    <property type="entry name" value="S1"/>
    <property type="match status" value="1"/>
</dbReference>
<evidence type="ECO:0000256" key="3">
    <source>
        <dbReference type="ARBA" id="ARBA00022679"/>
    </source>
</evidence>
<dbReference type="InterPro" id="IPR015847">
    <property type="entry name" value="ExoRNase_PH_dom2"/>
</dbReference>
<evidence type="ECO:0000256" key="5">
    <source>
        <dbReference type="ARBA" id="ARBA00022884"/>
    </source>
</evidence>
<dbReference type="InterPro" id="IPR027408">
    <property type="entry name" value="PNPase/RNase_PH_dom_sf"/>
</dbReference>
<evidence type="ECO:0000256" key="2">
    <source>
        <dbReference type="ARBA" id="ARBA00012416"/>
    </source>
</evidence>
<dbReference type="Proteomes" id="UP000247498">
    <property type="component" value="Unassembled WGS sequence"/>
</dbReference>
<sequence length="999" mass="100706">MALRALLQQRLAGAAAQAAAAAAAAGGSGAGAASGCSSAAAAGAARAVAAASSSARWHHSLCVPPSPDSTAAGPLAPPQQQPWPWAGGPAPGGRGGSGSSGVEHGGSGGSGGGGGGGEAPPPMVCGHPKDKISHHRRSHRRRIYYRKPQELLASCRRQAAAFSSAAAAPSPSGPDPKTARAQASVGGRTLTWEAGRLAALADGACVARFGGCVVLSTVVVDPTPLPDADGPQLQVEFRERAYAHGRVPARADRREASTSDREVLAGRAVDRALRPLMAPGYHYTVQLINTLLSSDDAIDPEVLAINAASVAMLRAGVPWGGPVGAVRVGLVEGELVANPSPSQTALSDLSLTYAGASGARAIMVEAAGDEVPDAQIADALRFAAAAVEPLLAPQLSLFAPRGRALPLAPAPPALRAAVESLAGGRAREIFGDGGGGGGKLARGAAVAELQADLISGLRAKGLLPDAPGGASAPSMFSEAAALRALDALASRALRDGLLAGRRRPDGRGAGELRGVAALAGVLPRAVHGSGLFERGDTQCLAAATIAPEREAVAADGGAAVPASSAAPLAGSAATASGAAAAAAADASPAAAAARAPGGAPADARGAAKRLLLHYSFPPFCTGEVGKLGPPGRREVGHGALAEKALAPLMPPPDVFPFWARVSAETLGSSGSSSMAAVCAGSVALRTAGVPLEDLGAGISIGLAVERPPQLELPASASAAVAGPYVPGAGAGACPDYGRSVLLTDIQGLEDHLGDMDFKVAGTRSGITALQLDTKLPGLPVQLLADALAPASEARAKIIAVMEAALEASDARMQKALSPQHGSVEIDRELVPRLIGLQGVNLLDIEAKTGARLIVADSGDVFIYAPTRRQYDHAVGAVLEVEGRSIREGDTYRVRVFKVSDYGAHVQLPNGMPALVHISQWAHHRVKDIQEVASEGMELEVKCMGRDARGQIILSRKALLKRAEHKHRVHPRPKPAAGGEQQQPQGQEPAREADAPAAGG</sequence>
<dbReference type="GO" id="GO:0003723">
    <property type="term" value="F:RNA binding"/>
    <property type="evidence" value="ECO:0007669"/>
    <property type="project" value="UniProtKB-KW"/>
</dbReference>
<feature type="compositionally biased region" description="Gly residues" evidence="7">
    <location>
        <begin position="89"/>
        <end position="118"/>
    </location>
</feature>
<dbReference type="GO" id="GO:0009570">
    <property type="term" value="C:chloroplast stroma"/>
    <property type="evidence" value="ECO:0007669"/>
    <property type="project" value="TreeGrafter"/>
</dbReference>
<dbReference type="AlphaFoldDB" id="A0A2V0P2F0"/>
<dbReference type="SUPFAM" id="SSF54211">
    <property type="entry name" value="Ribosomal protein S5 domain 2-like"/>
    <property type="match status" value="2"/>
</dbReference>
<dbReference type="CDD" id="cd02393">
    <property type="entry name" value="KH-I_PNPase"/>
    <property type="match status" value="1"/>
</dbReference>
<keyword evidence="3 9" id="KW-0808">Transferase</keyword>
<evidence type="ECO:0000313" key="10">
    <source>
        <dbReference type="Proteomes" id="UP000247498"/>
    </source>
</evidence>
<keyword evidence="10" id="KW-1185">Reference proteome</keyword>
<reference evidence="9 10" key="1">
    <citation type="journal article" date="2018" name="Sci. Rep.">
        <title>Raphidocelis subcapitata (=Pseudokirchneriella subcapitata) provides an insight into genome evolution and environmental adaptations in the Sphaeropleales.</title>
        <authorList>
            <person name="Suzuki S."/>
            <person name="Yamaguchi H."/>
            <person name="Nakajima N."/>
            <person name="Kawachi M."/>
        </authorList>
    </citation>
    <scope>NUCLEOTIDE SEQUENCE [LARGE SCALE GENOMIC DNA]</scope>
    <source>
        <strain evidence="9 10">NIES-35</strain>
    </source>
</reference>
<evidence type="ECO:0000256" key="1">
    <source>
        <dbReference type="ARBA" id="ARBA00007404"/>
    </source>
</evidence>
<dbReference type="Pfam" id="PF03725">
    <property type="entry name" value="RNase_PH_C"/>
    <property type="match status" value="1"/>
</dbReference>
<dbReference type="GO" id="GO:0000958">
    <property type="term" value="P:mitochondrial mRNA catabolic process"/>
    <property type="evidence" value="ECO:0007669"/>
    <property type="project" value="TreeGrafter"/>
</dbReference>
<evidence type="ECO:0000256" key="7">
    <source>
        <dbReference type="SAM" id="MobiDB-lite"/>
    </source>
</evidence>
<dbReference type="PANTHER" id="PTHR11252:SF16">
    <property type="entry name" value="POLYRIBONUCLEOTIDE NUCLEOTIDYLTRANSFERASE 2, MITOCHONDRIAL"/>
    <property type="match status" value="1"/>
</dbReference>
<dbReference type="Gene3D" id="3.30.230.70">
    <property type="entry name" value="GHMP Kinase, N-terminal domain"/>
    <property type="match status" value="3"/>
</dbReference>
<comment type="similarity">
    <text evidence="1">Belongs to the polyribonucleotide nucleotidyltransferase family.</text>
</comment>
<feature type="compositionally biased region" description="Basic residues" evidence="7">
    <location>
        <begin position="132"/>
        <end position="143"/>
    </location>
</feature>
<evidence type="ECO:0000256" key="4">
    <source>
        <dbReference type="ARBA" id="ARBA00022695"/>
    </source>
</evidence>
<feature type="domain" description="S1 motif" evidence="8">
    <location>
        <begin position="888"/>
        <end position="956"/>
    </location>
</feature>
<dbReference type="EC" id="2.7.7.8" evidence="2"/>
<gene>
    <name evidence="9" type="ORF">Rsub_06091</name>
</gene>
<dbReference type="EMBL" id="BDRX01000044">
    <property type="protein sequence ID" value="GBF93759.1"/>
    <property type="molecule type" value="Genomic_DNA"/>
</dbReference>
<dbReference type="InterPro" id="IPR001247">
    <property type="entry name" value="ExoRNase_PH_dom1"/>
</dbReference>
<evidence type="ECO:0000256" key="6">
    <source>
        <dbReference type="ARBA" id="ARBA00031451"/>
    </source>
</evidence>
<dbReference type="GO" id="GO:0005739">
    <property type="term" value="C:mitochondrion"/>
    <property type="evidence" value="ECO:0007669"/>
    <property type="project" value="TreeGrafter"/>
</dbReference>
<dbReference type="Pfam" id="PF01138">
    <property type="entry name" value="RNase_PH"/>
    <property type="match status" value="2"/>
</dbReference>
<dbReference type="GO" id="GO:0000965">
    <property type="term" value="P:mitochondrial RNA 3'-end processing"/>
    <property type="evidence" value="ECO:0007669"/>
    <property type="project" value="TreeGrafter"/>
</dbReference>
<dbReference type="SUPFAM" id="SSF50249">
    <property type="entry name" value="Nucleic acid-binding proteins"/>
    <property type="match status" value="1"/>
</dbReference>
<keyword evidence="4" id="KW-0548">Nucleotidyltransferase</keyword>
<protein>
    <recommendedName>
        <fullName evidence="2">polyribonucleotide nucleotidyltransferase</fullName>
        <ecNumber evidence="2">2.7.7.8</ecNumber>
    </recommendedName>
    <alternativeName>
        <fullName evidence="6">Polynucleotide phosphorylase 1</fullName>
    </alternativeName>
</protein>
<evidence type="ECO:0000259" key="8">
    <source>
        <dbReference type="PROSITE" id="PS50126"/>
    </source>
</evidence>
<dbReference type="InterPro" id="IPR012340">
    <property type="entry name" value="NA-bd_OB-fold"/>
</dbReference>
<feature type="region of interest" description="Disordered" evidence="7">
    <location>
        <begin position="61"/>
        <end position="143"/>
    </location>
</feature>
<dbReference type="OrthoDB" id="547425at2759"/>
<dbReference type="SMART" id="SM00322">
    <property type="entry name" value="KH"/>
    <property type="match status" value="1"/>
</dbReference>
<dbReference type="InterPro" id="IPR003029">
    <property type="entry name" value="S1_domain"/>
</dbReference>
<dbReference type="FunCoup" id="A0A2V0P2F0">
    <property type="interactions" value="1651"/>
</dbReference>
<dbReference type="GO" id="GO:0000175">
    <property type="term" value="F:3'-5'-RNA exonuclease activity"/>
    <property type="evidence" value="ECO:0007669"/>
    <property type="project" value="TreeGrafter"/>
</dbReference>
<feature type="compositionally biased region" description="Basic residues" evidence="7">
    <location>
        <begin position="961"/>
        <end position="972"/>
    </location>
</feature>
<dbReference type="SMART" id="SM00316">
    <property type="entry name" value="S1"/>
    <property type="match status" value="1"/>
</dbReference>
<dbReference type="InParanoid" id="A0A2V0P2F0"/>
<feature type="region of interest" description="Disordered" evidence="7">
    <location>
        <begin position="961"/>
        <end position="999"/>
    </location>
</feature>
<comment type="caution">
    <text evidence="9">The sequence shown here is derived from an EMBL/GenBank/DDBJ whole genome shotgun (WGS) entry which is preliminary data.</text>
</comment>
<proteinExistence type="inferred from homology"/>
<dbReference type="SUPFAM" id="SSF55666">
    <property type="entry name" value="Ribonuclease PH domain 2-like"/>
    <property type="match status" value="2"/>
</dbReference>
<dbReference type="InterPro" id="IPR004087">
    <property type="entry name" value="KH_dom"/>
</dbReference>
<dbReference type="GO" id="GO:0004654">
    <property type="term" value="F:polyribonucleotide nucleotidyltransferase activity"/>
    <property type="evidence" value="ECO:0007669"/>
    <property type="project" value="UniProtKB-EC"/>
</dbReference>
<dbReference type="InterPro" id="IPR020568">
    <property type="entry name" value="Ribosomal_Su5_D2-typ_SF"/>
</dbReference>
<dbReference type="InterPro" id="IPR036612">
    <property type="entry name" value="KH_dom_type_1_sf"/>
</dbReference>
<evidence type="ECO:0000313" key="9">
    <source>
        <dbReference type="EMBL" id="GBF93759.1"/>
    </source>
</evidence>
<name>A0A2V0P2F0_9CHLO</name>
<dbReference type="Gene3D" id="2.40.50.140">
    <property type="entry name" value="Nucleic acid-binding proteins"/>
    <property type="match status" value="1"/>
</dbReference>
<dbReference type="STRING" id="307507.A0A2V0P2F0"/>